<dbReference type="Proteomes" id="UP000324222">
    <property type="component" value="Unassembled WGS sequence"/>
</dbReference>
<evidence type="ECO:0000313" key="1">
    <source>
        <dbReference type="EMBL" id="MPD07000.1"/>
    </source>
</evidence>
<sequence length="64" mass="7090">MKVMSSGAKENRHRINIVELYSFGSFVSFILRSGEEVAALAAGTAAAWRWRRDVLGMKSESGRT</sequence>
<gene>
    <name evidence="1" type="ORF">E2C01_102841</name>
</gene>
<organism evidence="1 2">
    <name type="scientific">Portunus trituberculatus</name>
    <name type="common">Swimming crab</name>
    <name type="synonym">Neptunus trituberculatus</name>
    <dbReference type="NCBI Taxonomy" id="210409"/>
    <lineage>
        <taxon>Eukaryota</taxon>
        <taxon>Metazoa</taxon>
        <taxon>Ecdysozoa</taxon>
        <taxon>Arthropoda</taxon>
        <taxon>Crustacea</taxon>
        <taxon>Multicrustacea</taxon>
        <taxon>Malacostraca</taxon>
        <taxon>Eumalacostraca</taxon>
        <taxon>Eucarida</taxon>
        <taxon>Decapoda</taxon>
        <taxon>Pleocyemata</taxon>
        <taxon>Brachyura</taxon>
        <taxon>Eubrachyura</taxon>
        <taxon>Portunoidea</taxon>
        <taxon>Portunidae</taxon>
        <taxon>Portuninae</taxon>
        <taxon>Portunus</taxon>
    </lineage>
</organism>
<proteinExistence type="predicted"/>
<dbReference type="AlphaFoldDB" id="A0A5B7KIP0"/>
<name>A0A5B7KIP0_PORTR</name>
<reference evidence="1 2" key="1">
    <citation type="submission" date="2019-05" db="EMBL/GenBank/DDBJ databases">
        <title>Another draft genome of Portunus trituberculatus and its Hox gene families provides insights of decapod evolution.</title>
        <authorList>
            <person name="Jeong J.-H."/>
            <person name="Song I."/>
            <person name="Kim S."/>
            <person name="Choi T."/>
            <person name="Kim D."/>
            <person name="Ryu S."/>
            <person name="Kim W."/>
        </authorList>
    </citation>
    <scope>NUCLEOTIDE SEQUENCE [LARGE SCALE GENOMIC DNA]</scope>
    <source>
        <tissue evidence="1">Muscle</tissue>
    </source>
</reference>
<keyword evidence="2" id="KW-1185">Reference proteome</keyword>
<protein>
    <submittedName>
        <fullName evidence="1">Uncharacterized protein</fullName>
    </submittedName>
</protein>
<evidence type="ECO:0000313" key="2">
    <source>
        <dbReference type="Proteomes" id="UP000324222"/>
    </source>
</evidence>
<accession>A0A5B7KIP0</accession>
<comment type="caution">
    <text evidence="1">The sequence shown here is derived from an EMBL/GenBank/DDBJ whole genome shotgun (WGS) entry which is preliminary data.</text>
</comment>
<dbReference type="EMBL" id="VSRR010154198">
    <property type="protein sequence ID" value="MPD07000.1"/>
    <property type="molecule type" value="Genomic_DNA"/>
</dbReference>